<organism evidence="2">
    <name type="scientific">Daucus carota subsp. sativus</name>
    <name type="common">Carrot</name>
    <dbReference type="NCBI Taxonomy" id="79200"/>
    <lineage>
        <taxon>Eukaryota</taxon>
        <taxon>Viridiplantae</taxon>
        <taxon>Streptophyta</taxon>
        <taxon>Embryophyta</taxon>
        <taxon>Tracheophyta</taxon>
        <taxon>Spermatophyta</taxon>
        <taxon>Magnoliopsida</taxon>
        <taxon>eudicotyledons</taxon>
        <taxon>Gunneridae</taxon>
        <taxon>Pentapetalae</taxon>
        <taxon>asterids</taxon>
        <taxon>campanulids</taxon>
        <taxon>Apiales</taxon>
        <taxon>Apiaceae</taxon>
        <taxon>Apioideae</taxon>
        <taxon>Scandiceae</taxon>
        <taxon>Daucinae</taxon>
        <taxon>Daucus</taxon>
        <taxon>Daucus sect. Daucus</taxon>
    </lineage>
</organism>
<keyword evidence="4" id="KW-1185">Reference proteome</keyword>
<protein>
    <submittedName>
        <fullName evidence="2">Uncharacterized protein</fullName>
    </submittedName>
</protein>
<dbReference type="AlphaFoldDB" id="A0A161XZI6"/>
<reference evidence="3" key="2">
    <citation type="submission" date="2022-03" db="EMBL/GenBank/DDBJ databases">
        <title>Draft title - Genomic analysis of global carrot germplasm unveils the trajectory of domestication and the origin of high carotenoid orange carrot.</title>
        <authorList>
            <person name="Iorizzo M."/>
            <person name="Ellison S."/>
            <person name="Senalik D."/>
            <person name="Macko-Podgorni A."/>
            <person name="Grzebelus D."/>
            <person name="Bostan H."/>
            <person name="Rolling W."/>
            <person name="Curaba J."/>
            <person name="Simon P."/>
        </authorList>
    </citation>
    <scope>NUCLEOTIDE SEQUENCE</scope>
    <source>
        <tissue evidence="3">Leaf</tissue>
    </source>
</reference>
<proteinExistence type="predicted"/>
<gene>
    <name evidence="2" type="ORF">DCAR_010991</name>
    <name evidence="3" type="ORF">DCAR_0312478</name>
</gene>
<reference evidence="2" key="1">
    <citation type="journal article" date="2016" name="Nat. Genet.">
        <title>A high-quality carrot genome assembly provides new insights into carotenoid accumulation and asterid genome evolution.</title>
        <authorList>
            <person name="Iorizzo M."/>
            <person name="Ellison S."/>
            <person name="Senalik D."/>
            <person name="Zeng P."/>
            <person name="Satapoomin P."/>
            <person name="Huang J."/>
            <person name="Bowman M."/>
            <person name="Iovene M."/>
            <person name="Sanseverino W."/>
            <person name="Cavagnaro P."/>
            <person name="Yildiz M."/>
            <person name="Macko-Podgorni A."/>
            <person name="Moranska E."/>
            <person name="Grzebelus E."/>
            <person name="Grzebelus D."/>
            <person name="Ashrafi H."/>
            <person name="Zheng Z."/>
            <person name="Cheng S."/>
            <person name="Spooner D."/>
            <person name="Van Deynze A."/>
            <person name="Simon P."/>
        </authorList>
    </citation>
    <scope>NUCLEOTIDE SEQUENCE [LARGE SCALE GENOMIC DNA]</scope>
    <source>
        <tissue evidence="2">Leaf</tissue>
    </source>
</reference>
<sequence>MLAISMSSTPPPRRSPRLRDLTDQDDPNLQSINNDFASSTPPPRRSPRLQQPTEQEDTTLENSDDDFEATIPRFFRKPNNKIKSTANRPPDTNDVGPDDDSFSLKDLYEEANARIEEEVPIKEANDNSNEEEAAIEEEEPIKPKLTKWKRKTCVSI</sequence>
<evidence type="ECO:0000313" key="4">
    <source>
        <dbReference type="Proteomes" id="UP000077755"/>
    </source>
</evidence>
<evidence type="ECO:0000313" key="3">
    <source>
        <dbReference type="EMBL" id="WOG93197.1"/>
    </source>
</evidence>
<dbReference type="EMBL" id="CP093345">
    <property type="protein sequence ID" value="WOG93197.1"/>
    <property type="molecule type" value="Genomic_DNA"/>
</dbReference>
<evidence type="ECO:0000256" key="1">
    <source>
        <dbReference type="SAM" id="MobiDB-lite"/>
    </source>
</evidence>
<dbReference type="Proteomes" id="UP000077755">
    <property type="component" value="Chromosome 3"/>
</dbReference>
<feature type="region of interest" description="Disordered" evidence="1">
    <location>
        <begin position="120"/>
        <end position="144"/>
    </location>
</feature>
<name>A0A161XZI6_DAUCS</name>
<feature type="region of interest" description="Disordered" evidence="1">
    <location>
        <begin position="1"/>
        <end position="102"/>
    </location>
</feature>
<accession>A0A161XZI6</accession>
<dbReference type="EMBL" id="LNRQ01000003">
    <property type="protein sequence ID" value="KZN02237.1"/>
    <property type="molecule type" value="Genomic_DNA"/>
</dbReference>
<feature type="compositionally biased region" description="Acidic residues" evidence="1">
    <location>
        <begin position="128"/>
        <end position="139"/>
    </location>
</feature>
<feature type="compositionally biased region" description="Polar residues" evidence="1">
    <location>
        <begin position="27"/>
        <end position="37"/>
    </location>
</feature>
<evidence type="ECO:0000313" key="2">
    <source>
        <dbReference type="EMBL" id="KZN02237.1"/>
    </source>
</evidence>
<feature type="compositionally biased region" description="Acidic residues" evidence="1">
    <location>
        <begin position="54"/>
        <end position="68"/>
    </location>
</feature>
<dbReference type="Gramene" id="KZN02237">
    <property type="protein sequence ID" value="KZN02237"/>
    <property type="gene ID" value="DCAR_010991"/>
</dbReference>